<dbReference type="Proteomes" id="UP001560019">
    <property type="component" value="Unassembled WGS sequence"/>
</dbReference>
<proteinExistence type="inferred from homology"/>
<protein>
    <submittedName>
        <fullName evidence="3">tRNA 2-thiouridine synthesizing protein A</fullName>
    </submittedName>
</protein>
<evidence type="ECO:0000259" key="2">
    <source>
        <dbReference type="PROSITE" id="PS01148"/>
    </source>
</evidence>
<gene>
    <name evidence="3" type="ORF">Ga0609869_001871</name>
</gene>
<dbReference type="EMBL" id="JBEHHI010000002">
    <property type="protein sequence ID" value="MEX5728518.1"/>
    <property type="molecule type" value="Genomic_DNA"/>
</dbReference>
<evidence type="ECO:0000313" key="3">
    <source>
        <dbReference type="EMBL" id="MEX5728518.1"/>
    </source>
</evidence>
<keyword evidence="4" id="KW-1185">Reference proteome</keyword>
<dbReference type="SUPFAM" id="SSF64307">
    <property type="entry name" value="SirA-like"/>
    <property type="match status" value="1"/>
</dbReference>
<reference evidence="3 4" key="1">
    <citation type="submission" date="2024-06" db="EMBL/GenBank/DDBJ databases">
        <title>Genome of Rhodovulum iodosum, a marine photoferrotroph.</title>
        <authorList>
            <person name="Bianchini G."/>
            <person name="Nikeleit V."/>
            <person name="Kappler A."/>
            <person name="Bryce C."/>
            <person name="Sanchez-Baracaldo P."/>
        </authorList>
    </citation>
    <scope>NUCLEOTIDE SEQUENCE [LARGE SCALE GENOMIC DNA]</scope>
    <source>
        <strain evidence="3 4">UT/N1</strain>
    </source>
</reference>
<comment type="similarity">
    <text evidence="1">Belongs to the sulfur carrier protein TusA family.</text>
</comment>
<name>A0ABV3XW20_9RHOB</name>
<evidence type="ECO:0000313" key="4">
    <source>
        <dbReference type="Proteomes" id="UP001560019"/>
    </source>
</evidence>
<organism evidence="3 4">
    <name type="scientific">Rhodovulum iodosum</name>
    <dbReference type="NCBI Taxonomy" id="68291"/>
    <lineage>
        <taxon>Bacteria</taxon>
        <taxon>Pseudomonadati</taxon>
        <taxon>Pseudomonadota</taxon>
        <taxon>Alphaproteobacteria</taxon>
        <taxon>Rhodobacterales</taxon>
        <taxon>Paracoccaceae</taxon>
        <taxon>Rhodovulum</taxon>
    </lineage>
</organism>
<dbReference type="Pfam" id="PF01206">
    <property type="entry name" value="TusA"/>
    <property type="match status" value="1"/>
</dbReference>
<feature type="domain" description="UPF0033" evidence="2">
    <location>
        <begin position="7"/>
        <end position="31"/>
    </location>
</feature>
<evidence type="ECO:0000256" key="1">
    <source>
        <dbReference type="ARBA" id="ARBA00008984"/>
    </source>
</evidence>
<dbReference type="InterPro" id="IPR001455">
    <property type="entry name" value="TusA-like"/>
</dbReference>
<accession>A0ABV3XW20</accession>
<dbReference type="RefSeq" id="WP_125406442.1">
    <property type="nucleotide sequence ID" value="NZ_JBEHHI010000002.1"/>
</dbReference>
<dbReference type="InterPro" id="IPR036868">
    <property type="entry name" value="TusA-like_sf"/>
</dbReference>
<dbReference type="PANTHER" id="PTHR33279">
    <property type="entry name" value="SULFUR CARRIER PROTEIN YEDF-RELATED"/>
    <property type="match status" value="1"/>
</dbReference>
<dbReference type="Gene3D" id="3.30.110.40">
    <property type="entry name" value="TusA-like domain"/>
    <property type="match status" value="1"/>
</dbReference>
<sequence length="75" mass="8166">MDEERLIDARGLRCPLPVLKARKALAEMAPGAVLRLWADDPMAEIDLPHFCAEAGHALLAQDMADGVAVFVIRRG</sequence>
<dbReference type="CDD" id="cd00291">
    <property type="entry name" value="SirA_YedF_YeeD"/>
    <property type="match status" value="1"/>
</dbReference>
<dbReference type="PANTHER" id="PTHR33279:SF6">
    <property type="entry name" value="SULFUR CARRIER PROTEIN YEDF-RELATED"/>
    <property type="match status" value="1"/>
</dbReference>
<comment type="caution">
    <text evidence="3">The sequence shown here is derived from an EMBL/GenBank/DDBJ whole genome shotgun (WGS) entry which is preliminary data.</text>
</comment>
<dbReference type="PROSITE" id="PS01148">
    <property type="entry name" value="UPF0033"/>
    <property type="match status" value="1"/>
</dbReference>